<organism evidence="1 2">
    <name type="scientific">Klebsiella phage N1M2</name>
    <dbReference type="NCBI Taxonomy" id="2664939"/>
    <lineage>
        <taxon>Viruses</taxon>
        <taxon>Duplodnaviria</taxon>
        <taxon>Heunggongvirae</taxon>
        <taxon>Uroviricota</taxon>
        <taxon>Caudoviricetes</taxon>
        <taxon>Chimalliviridae</taxon>
        <taxon>Nimduovirus</taxon>
        <taxon>Nimduovirus N1M2</taxon>
    </lineage>
</organism>
<proteinExistence type="predicted"/>
<protein>
    <submittedName>
        <fullName evidence="1">Uncharacterized protein</fullName>
    </submittedName>
</protein>
<gene>
    <name evidence="1" type="ORF">N1M2_102</name>
</gene>
<keyword evidence="2" id="KW-1185">Reference proteome</keyword>
<evidence type="ECO:0000313" key="1">
    <source>
        <dbReference type="EMBL" id="QGH71965.1"/>
    </source>
</evidence>
<name>A0A6B7ZEX7_9CAUD</name>
<accession>A0A6B7ZEX7</accession>
<dbReference type="EMBL" id="MN642089">
    <property type="protein sequence ID" value="QGH71965.1"/>
    <property type="molecule type" value="Genomic_DNA"/>
</dbReference>
<dbReference type="Proteomes" id="UP000464669">
    <property type="component" value="Segment"/>
</dbReference>
<sequence length="60" mass="7145">MSAEEKFDDYLKENRDASYAEIQSKMEEILGAEGECNREELEEMLDEHFEDYQSTPEDFE</sequence>
<evidence type="ECO:0000313" key="2">
    <source>
        <dbReference type="Proteomes" id="UP000464669"/>
    </source>
</evidence>
<reference evidence="1 2" key="1">
    <citation type="submission" date="2019-11" db="EMBL/GenBank/DDBJ databases">
        <authorList>
            <person name="Lewis R."/>
            <person name="Clooney A.G."/>
            <person name="Stockdale S.R."/>
            <person name="Buttimer C."/>
            <person name="Draper L.A."/>
            <person name="Ross R.P."/>
            <person name="Hill C."/>
        </authorList>
    </citation>
    <scope>NUCLEOTIDE SEQUENCE [LARGE SCALE GENOMIC DNA]</scope>
</reference>